<keyword evidence="2" id="KW-1185">Reference proteome</keyword>
<proteinExistence type="predicted"/>
<gene>
    <name evidence="1" type="ORF">J2X04_003015</name>
</gene>
<name>A0ABU1VT18_9GAMM</name>
<evidence type="ECO:0000313" key="1">
    <source>
        <dbReference type="EMBL" id="MDR7100634.1"/>
    </source>
</evidence>
<organism evidence="1 2">
    <name type="scientific">Agrilutibacter niabensis</name>
    <dbReference type="NCBI Taxonomy" id="380628"/>
    <lineage>
        <taxon>Bacteria</taxon>
        <taxon>Pseudomonadati</taxon>
        <taxon>Pseudomonadota</taxon>
        <taxon>Gammaproteobacteria</taxon>
        <taxon>Lysobacterales</taxon>
        <taxon>Lysobacteraceae</taxon>
        <taxon>Agrilutibacter</taxon>
    </lineage>
</organism>
<dbReference type="Proteomes" id="UP001267878">
    <property type="component" value="Unassembled WGS sequence"/>
</dbReference>
<protein>
    <submittedName>
        <fullName evidence="1">Uncharacterized protein</fullName>
    </submittedName>
</protein>
<comment type="caution">
    <text evidence="1">The sequence shown here is derived from an EMBL/GenBank/DDBJ whole genome shotgun (WGS) entry which is preliminary data.</text>
</comment>
<accession>A0ABU1VT18</accession>
<evidence type="ECO:0000313" key="2">
    <source>
        <dbReference type="Proteomes" id="UP001267878"/>
    </source>
</evidence>
<dbReference type="EMBL" id="JAVDVW010000002">
    <property type="protein sequence ID" value="MDR7100634.1"/>
    <property type="molecule type" value="Genomic_DNA"/>
</dbReference>
<dbReference type="RefSeq" id="WP_310055633.1">
    <property type="nucleotide sequence ID" value="NZ_JAVDVW010000002.1"/>
</dbReference>
<sequence length="159" mass="17106">MAQNFAATHPSNEQWAAVDAAIDQLTAALEPALVALSTDQRQRVVKMGDGSEAFCRTALDVIAQNAGLMPRNFDIDEMRRDLASHDALNARVVRLTRLLEKAHHTDMALGSDAMVAALEGYAFLKTAGKHEGVDALKKLLGKRFDNGGRKADTPAPAVV</sequence>
<reference evidence="1 2" key="1">
    <citation type="submission" date="2023-07" db="EMBL/GenBank/DDBJ databases">
        <title>Sorghum-associated microbial communities from plants grown in Nebraska, USA.</title>
        <authorList>
            <person name="Schachtman D."/>
        </authorList>
    </citation>
    <scope>NUCLEOTIDE SEQUENCE [LARGE SCALE GENOMIC DNA]</scope>
    <source>
        <strain evidence="1 2">BE187</strain>
    </source>
</reference>